<name>A0AAV4W613_CAEEX</name>
<accession>A0AAV4W613</accession>
<proteinExistence type="predicted"/>
<evidence type="ECO:0000313" key="2">
    <source>
        <dbReference type="Proteomes" id="UP001054945"/>
    </source>
</evidence>
<reference evidence="1 2" key="1">
    <citation type="submission" date="2021-06" db="EMBL/GenBank/DDBJ databases">
        <title>Caerostris extrusa draft genome.</title>
        <authorList>
            <person name="Kono N."/>
            <person name="Arakawa K."/>
        </authorList>
    </citation>
    <scope>NUCLEOTIDE SEQUENCE [LARGE SCALE GENOMIC DNA]</scope>
</reference>
<comment type="caution">
    <text evidence="1">The sequence shown here is derived from an EMBL/GenBank/DDBJ whole genome shotgun (WGS) entry which is preliminary data.</text>
</comment>
<sequence>MNICVIVKQYVVRQLTLASLSPSSYWTTRSGPESALFPISMMTTSSCAYSLISPSQACNQEKKLPFKMESKIFASAFPKSLKMGVKNLPKIFNS</sequence>
<organism evidence="1 2">
    <name type="scientific">Caerostris extrusa</name>
    <name type="common">Bark spider</name>
    <name type="synonym">Caerostris bankana</name>
    <dbReference type="NCBI Taxonomy" id="172846"/>
    <lineage>
        <taxon>Eukaryota</taxon>
        <taxon>Metazoa</taxon>
        <taxon>Ecdysozoa</taxon>
        <taxon>Arthropoda</taxon>
        <taxon>Chelicerata</taxon>
        <taxon>Arachnida</taxon>
        <taxon>Araneae</taxon>
        <taxon>Araneomorphae</taxon>
        <taxon>Entelegynae</taxon>
        <taxon>Araneoidea</taxon>
        <taxon>Araneidae</taxon>
        <taxon>Caerostris</taxon>
    </lineage>
</organism>
<dbReference type="EMBL" id="BPLR01015657">
    <property type="protein sequence ID" value="GIY77649.1"/>
    <property type="molecule type" value="Genomic_DNA"/>
</dbReference>
<dbReference type="Proteomes" id="UP001054945">
    <property type="component" value="Unassembled WGS sequence"/>
</dbReference>
<evidence type="ECO:0000313" key="1">
    <source>
        <dbReference type="EMBL" id="GIY77649.1"/>
    </source>
</evidence>
<dbReference type="AlphaFoldDB" id="A0AAV4W613"/>
<protein>
    <submittedName>
        <fullName evidence="1">Uncharacterized protein</fullName>
    </submittedName>
</protein>
<gene>
    <name evidence="1" type="ORF">CEXT_402101</name>
</gene>
<keyword evidence="2" id="KW-1185">Reference proteome</keyword>